<accession>A0A7J7BU06</accession>
<dbReference type="GO" id="GO:0048731">
    <property type="term" value="P:system development"/>
    <property type="evidence" value="ECO:0007669"/>
    <property type="project" value="UniProtKB-ARBA"/>
</dbReference>
<dbReference type="AlphaFoldDB" id="A0A7J7BU06"/>
<dbReference type="InterPro" id="IPR014978">
    <property type="entry name" value="Gln-Leu-Gln_QLQ"/>
</dbReference>
<dbReference type="EMBL" id="JAAARO010000023">
    <property type="protein sequence ID" value="KAF5725450.1"/>
    <property type="molecule type" value="Genomic_DNA"/>
</dbReference>
<dbReference type="GO" id="GO:0005634">
    <property type="term" value="C:nucleus"/>
    <property type="evidence" value="ECO:0007669"/>
    <property type="project" value="UniProtKB-SubCell"/>
</dbReference>
<protein>
    <recommendedName>
        <fullName evidence="3">QLQ domain-containing protein</fullName>
    </recommendedName>
</protein>
<gene>
    <name evidence="4" type="ORF">HS088_TW23G00172</name>
</gene>
<feature type="domain" description="QLQ" evidence="3">
    <location>
        <begin position="14"/>
        <end position="49"/>
    </location>
</feature>
<sequence>MSSDLSATVAPPRLFAVVQWQELERQAFIFKYLKAGVPVPYDLRTSIILPSFLSQQNAVALGAFNPLLSNNFQALCFGSNLPQLQMEPTPYEIYAKECSFLYGLQPEEEMSNGEAMAGLGYRDDKKFTESTWNLVTSPIPSPSLGEPRSDAFPQNDHTQLQMLQDIEPLTTSAAMSKQQHQHCLFGRDFSSVSSTKQVLQSLEPYLDSWPINRDFVSHVDDSITTKLSISTPMYGCQSNMRSGPPSRVFVQSKSRGGPEAKGKFWMSKAQGVAGDLSSQRRRKDMVAIPESVQRLWDAWNIRGVILVKHFSDHVTDAIFQILHIDKALFTKAVSDFFHKVIKSLTYLPFIGGVVRFIKTIIHLVGRGIKAVLDFIIEFLGLTDLVDEILYKSSEPLTKELWDFIFHEVKNKSKFADDPETAKRISSAKVAGIGKIRFRDTCAEAERFFRRRNFGPNDETDACKSILEINTDVSPIAVKGDRSKSVLFDASILAKELQKLKQEKWKLMSRVWVEILSYAAGHCVAKTHAEQVSRGGELITFVWLLMAHFGIGEQFQINEGHARAKLMVGK</sequence>
<evidence type="ECO:0000256" key="2">
    <source>
        <dbReference type="ARBA" id="ARBA00023242"/>
    </source>
</evidence>
<keyword evidence="5" id="KW-1185">Reference proteome</keyword>
<keyword evidence="2" id="KW-0539">Nucleus</keyword>
<organism evidence="4 5">
    <name type="scientific">Tripterygium wilfordii</name>
    <name type="common">Thunder God vine</name>
    <dbReference type="NCBI Taxonomy" id="458696"/>
    <lineage>
        <taxon>Eukaryota</taxon>
        <taxon>Viridiplantae</taxon>
        <taxon>Streptophyta</taxon>
        <taxon>Embryophyta</taxon>
        <taxon>Tracheophyta</taxon>
        <taxon>Spermatophyta</taxon>
        <taxon>Magnoliopsida</taxon>
        <taxon>eudicotyledons</taxon>
        <taxon>Gunneridae</taxon>
        <taxon>Pentapetalae</taxon>
        <taxon>rosids</taxon>
        <taxon>fabids</taxon>
        <taxon>Celastrales</taxon>
        <taxon>Celastraceae</taxon>
        <taxon>Tripterygium</taxon>
    </lineage>
</organism>
<name>A0A7J7BU06_TRIWF</name>
<evidence type="ECO:0000259" key="3">
    <source>
        <dbReference type="PROSITE" id="PS51666"/>
    </source>
</evidence>
<dbReference type="InParanoid" id="A0A7J7BU06"/>
<comment type="subcellular location">
    <subcellularLocation>
        <location evidence="1">Nucleus</location>
    </subcellularLocation>
</comment>
<dbReference type="SMART" id="SM00951">
    <property type="entry name" value="QLQ"/>
    <property type="match status" value="1"/>
</dbReference>
<evidence type="ECO:0000256" key="1">
    <source>
        <dbReference type="ARBA" id="ARBA00004123"/>
    </source>
</evidence>
<proteinExistence type="predicted"/>
<reference evidence="4 5" key="1">
    <citation type="journal article" date="2020" name="Nat. Commun.">
        <title>Genome of Tripterygium wilfordii and identification of cytochrome P450 involved in triptolide biosynthesis.</title>
        <authorList>
            <person name="Tu L."/>
            <person name="Su P."/>
            <person name="Zhang Z."/>
            <person name="Gao L."/>
            <person name="Wang J."/>
            <person name="Hu T."/>
            <person name="Zhou J."/>
            <person name="Zhang Y."/>
            <person name="Zhao Y."/>
            <person name="Liu Y."/>
            <person name="Song Y."/>
            <person name="Tong Y."/>
            <person name="Lu Y."/>
            <person name="Yang J."/>
            <person name="Xu C."/>
            <person name="Jia M."/>
            <person name="Peters R.J."/>
            <person name="Huang L."/>
            <person name="Gao W."/>
        </authorList>
    </citation>
    <scope>NUCLEOTIDE SEQUENCE [LARGE SCALE GENOMIC DNA]</scope>
    <source>
        <strain evidence="5">cv. XIE 37</strain>
        <tissue evidence="4">Leaf</tissue>
    </source>
</reference>
<evidence type="ECO:0000313" key="5">
    <source>
        <dbReference type="Proteomes" id="UP000593562"/>
    </source>
</evidence>
<dbReference type="PANTHER" id="PTHR31325">
    <property type="entry name" value="OS01G0798800 PROTEIN-RELATED"/>
    <property type="match status" value="1"/>
</dbReference>
<evidence type="ECO:0000313" key="4">
    <source>
        <dbReference type="EMBL" id="KAF5725450.1"/>
    </source>
</evidence>
<dbReference type="GO" id="GO:0005524">
    <property type="term" value="F:ATP binding"/>
    <property type="evidence" value="ECO:0007669"/>
    <property type="project" value="InterPro"/>
</dbReference>
<dbReference type="GO" id="GO:0006355">
    <property type="term" value="P:regulation of DNA-templated transcription"/>
    <property type="evidence" value="ECO:0007669"/>
    <property type="project" value="InterPro"/>
</dbReference>
<comment type="caution">
    <text evidence="4">The sequence shown here is derived from an EMBL/GenBank/DDBJ whole genome shotgun (WGS) entry which is preliminary data.</text>
</comment>
<dbReference type="Proteomes" id="UP000593562">
    <property type="component" value="Unassembled WGS sequence"/>
</dbReference>
<dbReference type="Pfam" id="PF08880">
    <property type="entry name" value="QLQ"/>
    <property type="match status" value="1"/>
</dbReference>
<dbReference type="Pfam" id="PF04578">
    <property type="entry name" value="DUF594"/>
    <property type="match status" value="1"/>
</dbReference>
<dbReference type="PROSITE" id="PS51666">
    <property type="entry name" value="QLQ"/>
    <property type="match status" value="1"/>
</dbReference>
<dbReference type="InterPro" id="IPR007658">
    <property type="entry name" value="DUF594"/>
</dbReference>